<feature type="compositionally biased region" description="Acidic residues" evidence="1">
    <location>
        <begin position="197"/>
        <end position="209"/>
    </location>
</feature>
<evidence type="ECO:0000313" key="3">
    <source>
        <dbReference type="Proteomes" id="UP000001805"/>
    </source>
</evidence>
<accession>V5IL67</accession>
<gene>
    <name evidence="2" type="ORF">NCU16918</name>
</gene>
<feature type="region of interest" description="Disordered" evidence="1">
    <location>
        <begin position="186"/>
        <end position="209"/>
    </location>
</feature>
<dbReference type="AlphaFoldDB" id="V5IL67"/>
<sequence>MQRNDPDWPCIGHWSLIVTPLIGRQSMTTRKSPLLLRGNLVYAPHELLPGTIHPTASISGRIRPANSLIRGVYLGCLSLLGNDPGQHVDRVLDQICRLCVRQLWYTANTSRQVYASRAAFSLCFLEGLGDFLKPARKGNGPLPAAASPSSHLSRAPSSPLRAPLPAAAANLSSFFPPPSYPSVPLPAWSLRKHPRQDDEDHEDDEEEEQ</sequence>
<reference evidence="2 3" key="1">
    <citation type="journal article" date="2003" name="Nature">
        <title>The genome sequence of the filamentous fungus Neurospora crassa.</title>
        <authorList>
            <person name="Galagan J.E."/>
            <person name="Calvo S.E."/>
            <person name="Borkovich K.A."/>
            <person name="Selker E.U."/>
            <person name="Read N.D."/>
            <person name="Jaffe D."/>
            <person name="FitzHugh W."/>
            <person name="Ma L.J."/>
            <person name="Smirnov S."/>
            <person name="Purcell S."/>
            <person name="Rehman B."/>
            <person name="Elkins T."/>
            <person name="Engels R."/>
            <person name="Wang S."/>
            <person name="Nielsen C.B."/>
            <person name="Butler J."/>
            <person name="Endrizzi M."/>
            <person name="Qui D."/>
            <person name="Ianakiev P."/>
            <person name="Bell-Pedersen D."/>
            <person name="Nelson M.A."/>
            <person name="Werner-Washburne M."/>
            <person name="Selitrennikoff C.P."/>
            <person name="Kinsey J.A."/>
            <person name="Braun E.L."/>
            <person name="Zelter A."/>
            <person name="Schulte U."/>
            <person name="Kothe G.O."/>
            <person name="Jedd G."/>
            <person name="Mewes W."/>
            <person name="Staben C."/>
            <person name="Marcotte E."/>
            <person name="Greenberg D."/>
            <person name="Roy A."/>
            <person name="Foley K."/>
            <person name="Naylor J."/>
            <person name="Stange-Thomann N."/>
            <person name="Barrett R."/>
            <person name="Gnerre S."/>
            <person name="Kamal M."/>
            <person name="Kamvysselis M."/>
            <person name="Mauceli E."/>
            <person name="Bielke C."/>
            <person name="Rudd S."/>
            <person name="Frishman D."/>
            <person name="Krystofova S."/>
            <person name="Rasmussen C."/>
            <person name="Metzenberg R.L."/>
            <person name="Perkins D.D."/>
            <person name="Kroken S."/>
            <person name="Cogoni C."/>
            <person name="Macino G."/>
            <person name="Catcheside D."/>
            <person name="Li W."/>
            <person name="Pratt R.J."/>
            <person name="Osmani S.A."/>
            <person name="DeSouza C.P."/>
            <person name="Glass L."/>
            <person name="Orbach M.J."/>
            <person name="Berglund J.A."/>
            <person name="Voelker R."/>
            <person name="Yarden O."/>
            <person name="Plamann M."/>
            <person name="Seiler S."/>
            <person name="Dunlap J."/>
            <person name="Radford A."/>
            <person name="Aramayo R."/>
            <person name="Natvig D.O."/>
            <person name="Alex L.A."/>
            <person name="Mannhaupt G."/>
            <person name="Ebbole D.J."/>
            <person name="Freitag M."/>
            <person name="Paulsen I."/>
            <person name="Sachs M.S."/>
            <person name="Lander E.S."/>
            <person name="Nusbaum C."/>
            <person name="Birren B."/>
        </authorList>
    </citation>
    <scope>NUCLEOTIDE SEQUENCE [LARGE SCALE GENOMIC DNA]</scope>
    <source>
        <strain evidence="3">ATCC 24698 / 74-OR23-1A / CBS 708.71 / DSM 1257 / FGSC 987</strain>
    </source>
</reference>
<feature type="region of interest" description="Disordered" evidence="1">
    <location>
        <begin position="141"/>
        <end position="161"/>
    </location>
</feature>
<evidence type="ECO:0000313" key="2">
    <source>
        <dbReference type="EMBL" id="ESA42357.1"/>
    </source>
</evidence>
<dbReference type="Proteomes" id="UP000001805">
    <property type="component" value="Chromosome 2, Linkage Group V"/>
</dbReference>
<organism evidence="2 3">
    <name type="scientific">Neurospora crassa (strain ATCC 24698 / 74-OR23-1A / CBS 708.71 / DSM 1257 / FGSC 987)</name>
    <dbReference type="NCBI Taxonomy" id="367110"/>
    <lineage>
        <taxon>Eukaryota</taxon>
        <taxon>Fungi</taxon>
        <taxon>Dikarya</taxon>
        <taxon>Ascomycota</taxon>
        <taxon>Pezizomycotina</taxon>
        <taxon>Sordariomycetes</taxon>
        <taxon>Sordariomycetidae</taxon>
        <taxon>Sordariales</taxon>
        <taxon>Sordariaceae</taxon>
        <taxon>Neurospora</taxon>
    </lineage>
</organism>
<proteinExistence type="predicted"/>
<dbReference type="VEuPathDB" id="FungiDB:NCU16918"/>
<dbReference type="KEGG" id="ncr:NCU16918"/>
<dbReference type="InParanoid" id="V5IL67"/>
<dbReference type="RefSeq" id="XP_011394802.1">
    <property type="nucleotide sequence ID" value="XM_011396500.1"/>
</dbReference>
<dbReference type="EMBL" id="CM002240">
    <property type="protein sequence ID" value="ESA42357.1"/>
    <property type="molecule type" value="Genomic_DNA"/>
</dbReference>
<dbReference type="SMR" id="V5IL67"/>
<evidence type="ECO:0000256" key="1">
    <source>
        <dbReference type="SAM" id="MobiDB-lite"/>
    </source>
</evidence>
<protein>
    <submittedName>
        <fullName evidence="2">Uncharacterized protein</fullName>
    </submittedName>
</protein>
<name>V5IL67_NEUCR</name>
<keyword evidence="3" id="KW-1185">Reference proteome</keyword>
<dbReference type="GeneID" id="23569722"/>